<dbReference type="Gene3D" id="3.40.50.300">
    <property type="entry name" value="P-loop containing nucleotide triphosphate hydrolases"/>
    <property type="match status" value="1"/>
</dbReference>
<dbReference type="Proteomes" id="UP001417504">
    <property type="component" value="Unassembled WGS sequence"/>
</dbReference>
<dbReference type="AlphaFoldDB" id="A0AAP0PQ39"/>
<evidence type="ECO:0000313" key="7">
    <source>
        <dbReference type="EMBL" id="KAK9152648.1"/>
    </source>
</evidence>
<gene>
    <name evidence="7" type="ORF">Sjap_000128</name>
</gene>
<keyword evidence="2" id="KW-0813">Transport</keyword>
<dbReference type="Pfam" id="PF00005">
    <property type="entry name" value="ABC_tran"/>
    <property type="match status" value="1"/>
</dbReference>
<dbReference type="SUPFAM" id="SSF52540">
    <property type="entry name" value="P-loop containing nucleoside triphosphate hydrolases"/>
    <property type="match status" value="1"/>
</dbReference>
<evidence type="ECO:0000256" key="3">
    <source>
        <dbReference type="ARBA" id="ARBA00022692"/>
    </source>
</evidence>
<protein>
    <recommendedName>
        <fullName evidence="6">ABC transporter domain-containing protein</fullName>
    </recommendedName>
</protein>
<dbReference type="GO" id="GO:0005886">
    <property type="term" value="C:plasma membrane"/>
    <property type="evidence" value="ECO:0007669"/>
    <property type="project" value="TreeGrafter"/>
</dbReference>
<organism evidence="7 8">
    <name type="scientific">Stephania japonica</name>
    <dbReference type="NCBI Taxonomy" id="461633"/>
    <lineage>
        <taxon>Eukaryota</taxon>
        <taxon>Viridiplantae</taxon>
        <taxon>Streptophyta</taxon>
        <taxon>Embryophyta</taxon>
        <taxon>Tracheophyta</taxon>
        <taxon>Spermatophyta</taxon>
        <taxon>Magnoliopsida</taxon>
        <taxon>Ranunculales</taxon>
        <taxon>Menispermaceae</taxon>
        <taxon>Menispermoideae</taxon>
        <taxon>Cissampelideae</taxon>
        <taxon>Stephania</taxon>
    </lineage>
</organism>
<accession>A0AAP0PQ39</accession>
<dbReference type="GO" id="GO:0016887">
    <property type="term" value="F:ATP hydrolysis activity"/>
    <property type="evidence" value="ECO:0007669"/>
    <property type="project" value="InterPro"/>
</dbReference>
<dbReference type="GO" id="GO:0005524">
    <property type="term" value="F:ATP binding"/>
    <property type="evidence" value="ECO:0007669"/>
    <property type="project" value="InterPro"/>
</dbReference>
<comment type="caution">
    <text evidence="7">The sequence shown here is derived from an EMBL/GenBank/DDBJ whole genome shotgun (WGS) entry which is preliminary data.</text>
</comment>
<dbReference type="InterPro" id="IPR050352">
    <property type="entry name" value="ABCG_transporters"/>
</dbReference>
<evidence type="ECO:0000256" key="2">
    <source>
        <dbReference type="ARBA" id="ARBA00022448"/>
    </source>
</evidence>
<dbReference type="PANTHER" id="PTHR48041">
    <property type="entry name" value="ABC TRANSPORTER G FAMILY MEMBER 28"/>
    <property type="match status" value="1"/>
</dbReference>
<comment type="subcellular location">
    <subcellularLocation>
        <location evidence="1">Membrane</location>
        <topology evidence="1">Multi-pass membrane protein</topology>
    </subcellularLocation>
</comment>
<dbReference type="InterPro" id="IPR027417">
    <property type="entry name" value="P-loop_NTPase"/>
</dbReference>
<keyword evidence="5" id="KW-0472">Membrane</keyword>
<evidence type="ECO:0000256" key="1">
    <source>
        <dbReference type="ARBA" id="ARBA00004141"/>
    </source>
</evidence>
<dbReference type="GO" id="GO:0042626">
    <property type="term" value="F:ATPase-coupled transmembrane transporter activity"/>
    <property type="evidence" value="ECO:0007669"/>
    <property type="project" value="TreeGrafter"/>
</dbReference>
<keyword evidence="4" id="KW-1133">Transmembrane helix</keyword>
<sequence>MPFSYSFLLVAKFEDILYKMVGKGGRWGGGRKFIEKVISKGRSSQWHYLSRRDAIVILGPSGGGKTTLLAALGGRLGGHLDGRITYNDEPFSNVMKRNSGFIAQNDMLNLNLTVTETLAYTALLRLSNTLTKLDKVYNACRNIDESARIDNIAANLKVEMQKMSHELASNDIDEQLGKWTTTWWQQFSVLHYRGLKERLREAFIFT</sequence>
<proteinExistence type="predicted"/>
<name>A0AAP0PQ39_9MAGN</name>
<evidence type="ECO:0000259" key="6">
    <source>
        <dbReference type="Pfam" id="PF00005"/>
    </source>
</evidence>
<dbReference type="InterPro" id="IPR003439">
    <property type="entry name" value="ABC_transporter-like_ATP-bd"/>
</dbReference>
<keyword evidence="3" id="KW-0812">Transmembrane</keyword>
<evidence type="ECO:0000313" key="8">
    <source>
        <dbReference type="Proteomes" id="UP001417504"/>
    </source>
</evidence>
<dbReference type="PANTHER" id="PTHR48041:SF22">
    <property type="entry name" value="ABC TRANSPORTER G FAMILY MEMBER 9"/>
    <property type="match status" value="1"/>
</dbReference>
<dbReference type="EMBL" id="JBBNAE010000001">
    <property type="protein sequence ID" value="KAK9152648.1"/>
    <property type="molecule type" value="Genomic_DNA"/>
</dbReference>
<reference evidence="7 8" key="1">
    <citation type="submission" date="2024-01" db="EMBL/GenBank/DDBJ databases">
        <title>Genome assemblies of Stephania.</title>
        <authorList>
            <person name="Yang L."/>
        </authorList>
    </citation>
    <scope>NUCLEOTIDE SEQUENCE [LARGE SCALE GENOMIC DNA]</scope>
    <source>
        <strain evidence="7">QJT</strain>
        <tissue evidence="7">Leaf</tissue>
    </source>
</reference>
<evidence type="ECO:0000256" key="5">
    <source>
        <dbReference type="ARBA" id="ARBA00023136"/>
    </source>
</evidence>
<evidence type="ECO:0000256" key="4">
    <source>
        <dbReference type="ARBA" id="ARBA00022989"/>
    </source>
</evidence>
<keyword evidence="8" id="KW-1185">Reference proteome</keyword>
<feature type="domain" description="ABC transporter" evidence="6">
    <location>
        <begin position="50"/>
        <end position="158"/>
    </location>
</feature>